<organism evidence="4 5">
    <name type="scientific">Metabacillus herbersteinensis</name>
    <dbReference type="NCBI Taxonomy" id="283816"/>
    <lineage>
        <taxon>Bacteria</taxon>
        <taxon>Bacillati</taxon>
        <taxon>Bacillota</taxon>
        <taxon>Bacilli</taxon>
        <taxon>Bacillales</taxon>
        <taxon>Bacillaceae</taxon>
        <taxon>Metabacillus</taxon>
    </lineage>
</organism>
<dbReference type="Gene3D" id="3.40.50.720">
    <property type="entry name" value="NAD(P)-binding Rossmann-like Domain"/>
    <property type="match status" value="1"/>
</dbReference>
<dbReference type="PIRSF" id="PIRSF000126">
    <property type="entry name" value="11-beta-HSD1"/>
    <property type="match status" value="1"/>
</dbReference>
<dbReference type="SUPFAM" id="SSF51735">
    <property type="entry name" value="NAD(P)-binding Rossmann-fold domains"/>
    <property type="match status" value="1"/>
</dbReference>
<dbReference type="EC" id="1.-.-.-" evidence="4"/>
<gene>
    <name evidence="4" type="ORF">ACFFIX_13270</name>
</gene>
<dbReference type="EMBL" id="JBHLVO010000010">
    <property type="protein sequence ID" value="MFC0272405.1"/>
    <property type="molecule type" value="Genomic_DNA"/>
</dbReference>
<evidence type="ECO:0000256" key="3">
    <source>
        <dbReference type="RuleBase" id="RU000363"/>
    </source>
</evidence>
<dbReference type="Pfam" id="PF00106">
    <property type="entry name" value="adh_short"/>
    <property type="match status" value="1"/>
</dbReference>
<comment type="caution">
    <text evidence="4">The sequence shown here is derived from an EMBL/GenBank/DDBJ whole genome shotgun (WGS) entry which is preliminary data.</text>
</comment>
<dbReference type="PANTHER" id="PTHR44196">
    <property type="entry name" value="DEHYDROGENASE/REDUCTASE SDR FAMILY MEMBER 7B"/>
    <property type="match status" value="1"/>
</dbReference>
<reference evidence="4 5" key="1">
    <citation type="submission" date="2024-09" db="EMBL/GenBank/DDBJ databases">
        <authorList>
            <person name="Sun Q."/>
            <person name="Mori K."/>
        </authorList>
    </citation>
    <scope>NUCLEOTIDE SEQUENCE [LARGE SCALE GENOMIC DNA]</scope>
    <source>
        <strain evidence="4 5">CCM 7228</strain>
    </source>
</reference>
<protein>
    <submittedName>
        <fullName evidence="4">SDR family NAD(P)-dependent oxidoreductase</fullName>
        <ecNumber evidence="4">1.-.-.-</ecNumber>
    </submittedName>
</protein>
<comment type="similarity">
    <text evidence="1 3">Belongs to the short-chain dehydrogenases/reductases (SDR) family.</text>
</comment>
<dbReference type="Proteomes" id="UP001589854">
    <property type="component" value="Unassembled WGS sequence"/>
</dbReference>
<evidence type="ECO:0000313" key="4">
    <source>
        <dbReference type="EMBL" id="MFC0272405.1"/>
    </source>
</evidence>
<sequence>MTQQKTVLITGASGGIGRELAFQFAKDGYQLVLVARSEKRLQQLAEELTPAPVAIKVKDISSPEGVYELVNDLKAENIKVDVLVNNAGFGLYGEFTETSIDEELNMIDLNIKTLTLLTKLLIPSMMKNKTGHILNVASIAAFQPGPLMAVYYATKAYVLSFSEALENELQGTGVGVSVLCPGPTETGFSDRANLEQSKLFKDNVMDAASVAKIAYEGMKQKKSLIIPGMKNRLLTIVVRLLPRKTVTKVVRNAQERS</sequence>
<evidence type="ECO:0000256" key="1">
    <source>
        <dbReference type="ARBA" id="ARBA00006484"/>
    </source>
</evidence>
<keyword evidence="2 4" id="KW-0560">Oxidoreductase</keyword>
<name>A0ABV6GFF9_9BACI</name>
<evidence type="ECO:0000313" key="5">
    <source>
        <dbReference type="Proteomes" id="UP001589854"/>
    </source>
</evidence>
<dbReference type="InterPro" id="IPR002347">
    <property type="entry name" value="SDR_fam"/>
</dbReference>
<evidence type="ECO:0000256" key="2">
    <source>
        <dbReference type="ARBA" id="ARBA00023002"/>
    </source>
</evidence>
<accession>A0ABV6GFF9</accession>
<dbReference type="GO" id="GO:0016491">
    <property type="term" value="F:oxidoreductase activity"/>
    <property type="evidence" value="ECO:0007669"/>
    <property type="project" value="UniProtKB-KW"/>
</dbReference>
<keyword evidence="5" id="KW-1185">Reference proteome</keyword>
<dbReference type="InterPro" id="IPR036291">
    <property type="entry name" value="NAD(P)-bd_dom_sf"/>
</dbReference>
<dbReference type="PANTHER" id="PTHR44196:SF2">
    <property type="entry name" value="SHORT-CHAIN DEHYDROGENASE-RELATED"/>
    <property type="match status" value="1"/>
</dbReference>
<proteinExistence type="inferred from homology"/>
<dbReference type="PRINTS" id="PR00080">
    <property type="entry name" value="SDRFAMILY"/>
</dbReference>
<dbReference type="PRINTS" id="PR00081">
    <property type="entry name" value="GDHRDH"/>
</dbReference>
<dbReference type="RefSeq" id="WP_378934674.1">
    <property type="nucleotide sequence ID" value="NZ_JBHLVO010000010.1"/>
</dbReference>